<evidence type="ECO:0000313" key="2">
    <source>
        <dbReference type="EMBL" id="GAB1582515.1"/>
    </source>
</evidence>
<reference evidence="2 3" key="1">
    <citation type="submission" date="2024-10" db="EMBL/GenBank/DDBJ databases">
        <title>Isolation, draft genome sequencing and identification of Phyllobacterium sp. NSA23, isolated from leaf soil.</title>
        <authorList>
            <person name="Akita H."/>
        </authorList>
    </citation>
    <scope>NUCLEOTIDE SEQUENCE [LARGE SCALE GENOMIC DNA]</scope>
    <source>
        <strain evidence="2 3">NSA23</strain>
    </source>
</reference>
<comment type="caution">
    <text evidence="2">The sequence shown here is derived from an EMBL/GenBank/DDBJ whole genome shotgun (WGS) entry which is preliminary data.</text>
</comment>
<dbReference type="EMBL" id="BAAFZP010000001">
    <property type="protein sequence ID" value="GAB1582515.1"/>
    <property type="molecule type" value="Genomic_DNA"/>
</dbReference>
<evidence type="ECO:0000259" key="1">
    <source>
        <dbReference type="Pfam" id="PF12146"/>
    </source>
</evidence>
<feature type="domain" description="Serine aminopeptidase S33" evidence="1">
    <location>
        <begin position="27"/>
        <end position="291"/>
    </location>
</feature>
<keyword evidence="3" id="KW-1185">Reference proteome</keyword>
<accession>A0ABQ0H0S9</accession>
<dbReference type="SUPFAM" id="SSF53474">
    <property type="entry name" value="alpha/beta-Hydrolases"/>
    <property type="match status" value="1"/>
</dbReference>
<dbReference type="PANTHER" id="PTHR11614">
    <property type="entry name" value="PHOSPHOLIPASE-RELATED"/>
    <property type="match status" value="1"/>
</dbReference>
<dbReference type="Proteomes" id="UP001628091">
    <property type="component" value="Unassembled WGS sequence"/>
</dbReference>
<evidence type="ECO:0000313" key="3">
    <source>
        <dbReference type="Proteomes" id="UP001628091"/>
    </source>
</evidence>
<keyword evidence="2" id="KW-0378">Hydrolase</keyword>
<dbReference type="InterPro" id="IPR029058">
    <property type="entry name" value="AB_hydrolase_fold"/>
</dbReference>
<dbReference type="Gene3D" id="3.40.50.1820">
    <property type="entry name" value="alpha/beta hydrolase"/>
    <property type="match status" value="1"/>
</dbReference>
<sequence>MPFQTAEILASPSGASLSVRKAQAHGAPRGIVQINHGLAEHSARYARFAESLAGAGFHVYAHDHRGHGETRAPEAPRGMFSPRGGAEKVLADVAALNARIHADHPALPVVIFGHSMGGLITLGYVLKHPETVDAAAVWNANFSAGAAGRLARMILAAERMLLGSDVPSRTLPKVTFREWGRKIPDARTAFDWLSRDGKEVDAYIADPRCGWDASVAMWIDIFDFVFRGADDRNFGKVPRAMPFHLVGGEKDPATDNGRAVAALGRRLRAMGFTDVTKRIYPETRHESLNEINREAITQDFIAWLDRVVEQSPQNRQ</sequence>
<protein>
    <submittedName>
        <fullName evidence="2">Alpha/beta hydrolase</fullName>
    </submittedName>
</protein>
<name>A0ABQ0H0S9_9HYPH</name>
<dbReference type="Pfam" id="PF12146">
    <property type="entry name" value="Hydrolase_4"/>
    <property type="match status" value="1"/>
</dbReference>
<dbReference type="GO" id="GO:0016787">
    <property type="term" value="F:hydrolase activity"/>
    <property type="evidence" value="ECO:0007669"/>
    <property type="project" value="UniProtKB-KW"/>
</dbReference>
<proteinExistence type="predicted"/>
<dbReference type="InterPro" id="IPR051044">
    <property type="entry name" value="MAG_DAG_Lipase"/>
</dbReference>
<gene>
    <name evidence="2" type="ORF">PPNSA23_24580</name>
</gene>
<organism evidence="2 3">
    <name type="scientific">Phyllobacterium phragmitis</name>
    <dbReference type="NCBI Taxonomy" id="2670329"/>
    <lineage>
        <taxon>Bacteria</taxon>
        <taxon>Pseudomonadati</taxon>
        <taxon>Pseudomonadota</taxon>
        <taxon>Alphaproteobacteria</taxon>
        <taxon>Hyphomicrobiales</taxon>
        <taxon>Phyllobacteriaceae</taxon>
        <taxon>Phyllobacterium</taxon>
    </lineage>
</organism>
<dbReference type="RefSeq" id="WP_407865134.1">
    <property type="nucleotide sequence ID" value="NZ_BAAFZP010000001.1"/>
</dbReference>
<dbReference type="InterPro" id="IPR022742">
    <property type="entry name" value="Hydrolase_4"/>
</dbReference>